<evidence type="ECO:0000256" key="2">
    <source>
        <dbReference type="SAM" id="Phobius"/>
    </source>
</evidence>
<feature type="region of interest" description="Disordered" evidence="1">
    <location>
        <begin position="49"/>
        <end position="78"/>
    </location>
</feature>
<gene>
    <name evidence="4" type="ORF">M8231_12790</name>
</gene>
<evidence type="ECO:0000256" key="1">
    <source>
        <dbReference type="SAM" id="MobiDB-lite"/>
    </source>
</evidence>
<evidence type="ECO:0000259" key="3">
    <source>
        <dbReference type="Pfam" id="PF13717"/>
    </source>
</evidence>
<organism evidence="4 5">
    <name type="scientific">Brevundimonas albigilva</name>
    <dbReference type="NCBI Taxonomy" id="1312364"/>
    <lineage>
        <taxon>Bacteria</taxon>
        <taxon>Pseudomonadati</taxon>
        <taxon>Pseudomonadota</taxon>
        <taxon>Alphaproteobacteria</taxon>
        <taxon>Caulobacterales</taxon>
        <taxon>Caulobacteraceae</taxon>
        <taxon>Brevundimonas</taxon>
    </lineage>
</organism>
<dbReference type="InterPro" id="IPR047676">
    <property type="entry name" value="FxLYD_dom"/>
</dbReference>
<feature type="compositionally biased region" description="Low complexity" evidence="1">
    <location>
        <begin position="302"/>
        <end position="315"/>
    </location>
</feature>
<keyword evidence="2" id="KW-0472">Membrane</keyword>
<feature type="domain" description="Zinc finger/thioredoxin putative" evidence="3">
    <location>
        <begin position="1"/>
        <end position="36"/>
    </location>
</feature>
<dbReference type="RefSeq" id="WP_250201622.1">
    <property type="nucleotide sequence ID" value="NZ_CP097649.1"/>
</dbReference>
<evidence type="ECO:0000313" key="4">
    <source>
        <dbReference type="EMBL" id="URI14680.1"/>
    </source>
</evidence>
<feature type="transmembrane region" description="Helical" evidence="2">
    <location>
        <begin position="99"/>
        <end position="119"/>
    </location>
</feature>
<sequence length="338" mass="34317">MILTCPACATSYFIRDDLVGPNGRKVRCQSCGEVWRAGAEEPLELTAEPEAAAPAQPSPTSAGAPEPASLAETPAPELPKAFRARAEQQRRLRRAAAQGAVWAAMAAIFVGLLVSAWLFRVEVVRAFPRAAAAYAMVGAPVNPVGLDFEAMSAREAPDRPGVVLVAGALRNVRDEEIVAPPVRVALLDEHGAEVGFKVIPIDAAPVLPGKVQGFAALIPDPGGHAADISVDFAPAPAQRARAEKSAKAHGAAAPETSDHGAAHGEPAQATGALKTADASADHAPPASPGKTPASAQTRGLRPAAAPGFDGSAAAPVDAKPLSAVDSGHGEAVSASHHG</sequence>
<keyword evidence="5" id="KW-1185">Reference proteome</keyword>
<protein>
    <submittedName>
        <fullName evidence="4">Zinc-ribbon domain-containing protein</fullName>
    </submittedName>
</protein>
<evidence type="ECO:0000313" key="5">
    <source>
        <dbReference type="Proteomes" id="UP001055429"/>
    </source>
</evidence>
<feature type="compositionally biased region" description="Low complexity" evidence="1">
    <location>
        <begin position="49"/>
        <end position="65"/>
    </location>
</feature>
<dbReference type="NCBIfam" id="NF038353">
    <property type="entry name" value="FxLYD_dom"/>
    <property type="match status" value="1"/>
</dbReference>
<dbReference type="InterPro" id="IPR011723">
    <property type="entry name" value="Znf/thioredoxin_put"/>
</dbReference>
<name>A0ABY4SPR9_9CAUL</name>
<dbReference type="NCBIfam" id="TIGR02098">
    <property type="entry name" value="MJ0042_CXXC"/>
    <property type="match status" value="1"/>
</dbReference>
<dbReference type="EMBL" id="CP097649">
    <property type="protein sequence ID" value="URI14680.1"/>
    <property type="molecule type" value="Genomic_DNA"/>
</dbReference>
<proteinExistence type="predicted"/>
<accession>A0ABY4SPR9</accession>
<keyword evidence="2" id="KW-0812">Transmembrane</keyword>
<dbReference type="Pfam" id="PF13717">
    <property type="entry name" value="Zn_ribbon_4"/>
    <property type="match status" value="1"/>
</dbReference>
<feature type="region of interest" description="Disordered" evidence="1">
    <location>
        <begin position="236"/>
        <end position="338"/>
    </location>
</feature>
<dbReference type="Proteomes" id="UP001055429">
    <property type="component" value="Chromosome"/>
</dbReference>
<keyword evidence="2" id="KW-1133">Transmembrane helix</keyword>
<reference evidence="4" key="1">
    <citation type="submission" date="2022-05" db="EMBL/GenBank/DDBJ databases">
        <title>Brevundimonas albigilva TT17 genome sequence.</title>
        <authorList>
            <person name="Lee K."/>
            <person name="Son H."/>
        </authorList>
    </citation>
    <scope>NUCLEOTIDE SEQUENCE</scope>
    <source>
        <strain evidence="4">TT17</strain>
    </source>
</reference>